<keyword evidence="1" id="KW-0560">Oxidoreductase</keyword>
<keyword evidence="3" id="KW-1185">Reference proteome</keyword>
<comment type="caution">
    <text evidence="2">The sequence shown here is derived from an EMBL/GenBank/DDBJ whole genome shotgun (WGS) entry which is preliminary data.</text>
</comment>
<dbReference type="SUPFAM" id="SSF51197">
    <property type="entry name" value="Clavaminate synthase-like"/>
    <property type="match status" value="1"/>
</dbReference>
<name>A0AAD7AH00_9AGAR</name>
<dbReference type="EMBL" id="JARIHO010000007">
    <property type="protein sequence ID" value="KAJ7358416.1"/>
    <property type="molecule type" value="Genomic_DNA"/>
</dbReference>
<evidence type="ECO:0000313" key="3">
    <source>
        <dbReference type="Proteomes" id="UP001218218"/>
    </source>
</evidence>
<protein>
    <recommendedName>
        <fullName evidence="4">TauD/TfdA-like domain-containing protein</fullName>
    </recommendedName>
</protein>
<accession>A0AAD7AH00</accession>
<evidence type="ECO:0000256" key="1">
    <source>
        <dbReference type="ARBA" id="ARBA00023002"/>
    </source>
</evidence>
<dbReference type="Proteomes" id="UP001218218">
    <property type="component" value="Unassembled WGS sequence"/>
</dbReference>
<dbReference type="AlphaFoldDB" id="A0AAD7AH00"/>
<sequence length="319" mass="34974">MHTSKLAAQALRGQSSRNGVSVPLLANRPRTISLLISKSASPQATATASMAEVNLDYKALLPDYNFLRSLVKTISLVLDRPVSSTEKQYFQLPLRMLFTAPSRELGLQMKETFALALKEKGLVIIELGFEDPESLFMFELVEIMGYVPDTHSSTQGALLSGVMSAKTGTTAHSHSDGDGEFAWHTDGCFEARPQCFFGLHVVHPDTLGGGIFRALPAEDLIGALSPQSVEALLRTELDIQGQATMKGHVMPPSTDPASNAAVAELNALLDSPETKGWRFSDDIFKKNVVILMDNARFLHMRTEIRNRRRVRFHGHSAAN</sequence>
<proteinExistence type="predicted"/>
<dbReference type="Gene3D" id="3.60.130.10">
    <property type="entry name" value="Clavaminate synthase-like"/>
    <property type="match status" value="1"/>
</dbReference>
<organism evidence="2 3">
    <name type="scientific">Mycena albidolilacea</name>
    <dbReference type="NCBI Taxonomy" id="1033008"/>
    <lineage>
        <taxon>Eukaryota</taxon>
        <taxon>Fungi</taxon>
        <taxon>Dikarya</taxon>
        <taxon>Basidiomycota</taxon>
        <taxon>Agaricomycotina</taxon>
        <taxon>Agaricomycetes</taxon>
        <taxon>Agaricomycetidae</taxon>
        <taxon>Agaricales</taxon>
        <taxon>Marasmiineae</taxon>
        <taxon>Mycenaceae</taxon>
        <taxon>Mycena</taxon>
    </lineage>
</organism>
<dbReference type="GO" id="GO:0016491">
    <property type="term" value="F:oxidoreductase activity"/>
    <property type="evidence" value="ECO:0007669"/>
    <property type="project" value="UniProtKB-KW"/>
</dbReference>
<reference evidence="2" key="1">
    <citation type="submission" date="2023-03" db="EMBL/GenBank/DDBJ databases">
        <title>Massive genome expansion in bonnet fungi (Mycena s.s.) driven by repeated elements and novel gene families across ecological guilds.</title>
        <authorList>
            <consortium name="Lawrence Berkeley National Laboratory"/>
            <person name="Harder C.B."/>
            <person name="Miyauchi S."/>
            <person name="Viragh M."/>
            <person name="Kuo A."/>
            <person name="Thoen E."/>
            <person name="Andreopoulos B."/>
            <person name="Lu D."/>
            <person name="Skrede I."/>
            <person name="Drula E."/>
            <person name="Henrissat B."/>
            <person name="Morin E."/>
            <person name="Kohler A."/>
            <person name="Barry K."/>
            <person name="LaButti K."/>
            <person name="Morin E."/>
            <person name="Salamov A."/>
            <person name="Lipzen A."/>
            <person name="Mereny Z."/>
            <person name="Hegedus B."/>
            <person name="Baldrian P."/>
            <person name="Stursova M."/>
            <person name="Weitz H."/>
            <person name="Taylor A."/>
            <person name="Grigoriev I.V."/>
            <person name="Nagy L.G."/>
            <person name="Martin F."/>
            <person name="Kauserud H."/>
        </authorList>
    </citation>
    <scope>NUCLEOTIDE SEQUENCE</scope>
    <source>
        <strain evidence="2">CBHHK002</strain>
    </source>
</reference>
<dbReference type="InterPro" id="IPR042098">
    <property type="entry name" value="TauD-like_sf"/>
</dbReference>
<evidence type="ECO:0000313" key="2">
    <source>
        <dbReference type="EMBL" id="KAJ7358416.1"/>
    </source>
</evidence>
<evidence type="ECO:0008006" key="4">
    <source>
        <dbReference type="Google" id="ProtNLM"/>
    </source>
</evidence>
<gene>
    <name evidence="2" type="ORF">DFH08DRAFT_953563</name>
</gene>